<keyword evidence="1" id="KW-0472">Membrane</keyword>
<evidence type="ECO:0000313" key="2">
    <source>
        <dbReference type="EMBL" id="RGM75335.1"/>
    </source>
</evidence>
<dbReference type="RefSeq" id="WP_117718093.1">
    <property type="nucleotide sequence ID" value="NZ_QSTP01000001.1"/>
</dbReference>
<evidence type="ECO:0008006" key="4">
    <source>
        <dbReference type="Google" id="ProtNLM"/>
    </source>
</evidence>
<feature type="transmembrane region" description="Helical" evidence="1">
    <location>
        <begin position="25"/>
        <end position="44"/>
    </location>
</feature>
<name>A0A3E4YKT0_9FIRM</name>
<reference evidence="2 3" key="1">
    <citation type="submission" date="2018-08" db="EMBL/GenBank/DDBJ databases">
        <title>A genome reference for cultivated species of the human gut microbiota.</title>
        <authorList>
            <person name="Zou Y."/>
            <person name="Xue W."/>
            <person name="Luo G."/>
        </authorList>
    </citation>
    <scope>NUCLEOTIDE SEQUENCE [LARGE SCALE GENOMIC DNA]</scope>
    <source>
        <strain evidence="2 3">OM07-13</strain>
    </source>
</reference>
<evidence type="ECO:0000256" key="1">
    <source>
        <dbReference type="SAM" id="Phobius"/>
    </source>
</evidence>
<keyword evidence="1" id="KW-1133">Transmembrane helix</keyword>
<dbReference type="AlphaFoldDB" id="A0A3E4YKT0"/>
<dbReference type="Proteomes" id="UP000260758">
    <property type="component" value="Unassembled WGS sequence"/>
</dbReference>
<keyword evidence="1" id="KW-0812">Transmembrane</keyword>
<evidence type="ECO:0000313" key="3">
    <source>
        <dbReference type="Proteomes" id="UP000260758"/>
    </source>
</evidence>
<dbReference type="EMBL" id="QSTP01000001">
    <property type="protein sequence ID" value="RGM75335.1"/>
    <property type="molecule type" value="Genomic_DNA"/>
</dbReference>
<gene>
    <name evidence="2" type="ORF">DXB99_02020</name>
</gene>
<comment type="caution">
    <text evidence="2">The sequence shown here is derived from an EMBL/GenBank/DDBJ whole genome shotgun (WGS) entry which is preliminary data.</text>
</comment>
<accession>A0A3E4YKT0</accession>
<protein>
    <recommendedName>
        <fullName evidence="4">SMODS and SLOG-associating 2TM effector domain-containing protein</fullName>
    </recommendedName>
</protein>
<organism evidence="2 3">
    <name type="scientific">Agathobacter rectalis</name>
    <dbReference type="NCBI Taxonomy" id="39491"/>
    <lineage>
        <taxon>Bacteria</taxon>
        <taxon>Bacillati</taxon>
        <taxon>Bacillota</taxon>
        <taxon>Clostridia</taxon>
        <taxon>Lachnospirales</taxon>
        <taxon>Lachnospiraceae</taxon>
        <taxon>Agathobacter</taxon>
    </lineage>
</organism>
<proteinExistence type="predicted"/>
<feature type="transmembrane region" description="Helical" evidence="1">
    <location>
        <begin position="50"/>
        <end position="72"/>
    </location>
</feature>
<sequence length="119" mass="14146">MTNTQRNEIYKVAYEKVKQDRKEEIVRHIILLSVDALFYLMIQISDVKSIVIHIICYICITLSGLCSIWSIYHNHKYVKDFANDINNRLFDIHKTSEGNYELKIEDYTVLTVLKNEFQE</sequence>